<name>A0A0F9IRA4_9ZZZZ</name>
<accession>A0A0F9IRA4</accession>
<comment type="caution">
    <text evidence="1">The sequence shown here is derived from an EMBL/GenBank/DDBJ whole genome shotgun (WGS) entry which is preliminary data.</text>
</comment>
<sequence length="364" mass="36934">SSALVPGTPFSGFGGLYLKDDSKLYFKDSAGLETELTTTWAGTGDIADIADTEAAGSAVTHPRGDHVHAHPSGLGASLHHTKYTDAAAIAAVEGEPTLVLSGSVTVASGKTLALLGGDLDVTGNIIVSGTVDGVDIAARDHSVYTDAEAISAVEGEATLVLTGAVSIASGKNLSLLTDGTTGGVKFGATGDVILYRGGADRLDLGVDDNLRLHNSAGEFMAFQTDATSCFWQVENSTGGDSMFGARITGDAQQRFLMFTDGTMRWGPGNAVGDVELKRAAPNVLQLAAGDFLRVLGTLQFNTDVTLTRGATNRLDLGAGDSFRVGGQIIADSSGNLASANGVAAFGPAAPASITVVNGIVTAIS</sequence>
<proteinExistence type="predicted"/>
<feature type="non-terminal residue" evidence="1">
    <location>
        <position position="1"/>
    </location>
</feature>
<reference evidence="1" key="1">
    <citation type="journal article" date="2015" name="Nature">
        <title>Complex archaea that bridge the gap between prokaryotes and eukaryotes.</title>
        <authorList>
            <person name="Spang A."/>
            <person name="Saw J.H."/>
            <person name="Jorgensen S.L."/>
            <person name="Zaremba-Niedzwiedzka K."/>
            <person name="Martijn J."/>
            <person name="Lind A.E."/>
            <person name="van Eijk R."/>
            <person name="Schleper C."/>
            <person name="Guy L."/>
            <person name="Ettema T.J."/>
        </authorList>
    </citation>
    <scope>NUCLEOTIDE SEQUENCE</scope>
</reference>
<organism evidence="1">
    <name type="scientific">marine sediment metagenome</name>
    <dbReference type="NCBI Taxonomy" id="412755"/>
    <lineage>
        <taxon>unclassified sequences</taxon>
        <taxon>metagenomes</taxon>
        <taxon>ecological metagenomes</taxon>
    </lineage>
</organism>
<evidence type="ECO:0000313" key="1">
    <source>
        <dbReference type="EMBL" id="KKM59898.1"/>
    </source>
</evidence>
<gene>
    <name evidence="1" type="ORF">LCGC14_1547480</name>
</gene>
<dbReference type="AlphaFoldDB" id="A0A0F9IRA4"/>
<protein>
    <submittedName>
        <fullName evidence="1">Uncharacterized protein</fullName>
    </submittedName>
</protein>
<dbReference type="EMBL" id="LAZR01011782">
    <property type="protein sequence ID" value="KKM59898.1"/>
    <property type="molecule type" value="Genomic_DNA"/>
</dbReference>